<evidence type="ECO:0000256" key="1">
    <source>
        <dbReference type="SAM" id="MobiDB-lite"/>
    </source>
</evidence>
<dbReference type="EMBL" id="NFEZ01000004">
    <property type="protein sequence ID" value="PLT45393.1"/>
    <property type="molecule type" value="Genomic_DNA"/>
</dbReference>
<accession>A0A2N5N4Z7</accession>
<sequence>MFCPNDHMVMNGSEVDGVTVFRCPVCGNVRLAGPDGERLYGGVEVTPYYSGPVEERHLSETPYGAHELASEEAEGARDDGIPLYGAPEEEAGGFALAGGPYGYVPADEKRPETPSPPYGMPPAP</sequence>
<comment type="caution">
    <text evidence="2">The sequence shown here is derived from an EMBL/GenBank/DDBJ whole genome shotgun (WGS) entry which is preliminary data.</text>
</comment>
<dbReference type="AlphaFoldDB" id="A0A2N5N4Z7"/>
<reference evidence="2 3" key="1">
    <citation type="submission" date="2017-05" db="EMBL/GenBank/DDBJ databases">
        <title>Functional genome analysis of Paenibacillus pasadenensis strain R16: insights on endophytic life style and antifungal activity.</title>
        <authorList>
            <person name="Passera A."/>
            <person name="Marcolungo L."/>
            <person name="Casati P."/>
            <person name="Brasca M."/>
            <person name="Quaglino F."/>
            <person name="Delledonne M."/>
        </authorList>
    </citation>
    <scope>NUCLEOTIDE SEQUENCE [LARGE SCALE GENOMIC DNA]</scope>
    <source>
        <strain evidence="2 3">R16</strain>
    </source>
</reference>
<dbReference type="RefSeq" id="WP_146000530.1">
    <property type="nucleotide sequence ID" value="NZ_NFEZ01000004.1"/>
</dbReference>
<evidence type="ECO:0000313" key="2">
    <source>
        <dbReference type="EMBL" id="PLT45393.1"/>
    </source>
</evidence>
<dbReference type="Proteomes" id="UP000234789">
    <property type="component" value="Unassembled WGS sequence"/>
</dbReference>
<organism evidence="2 3">
    <name type="scientific">Paenibacillus pasadenensis</name>
    <dbReference type="NCBI Taxonomy" id="217090"/>
    <lineage>
        <taxon>Bacteria</taxon>
        <taxon>Bacillati</taxon>
        <taxon>Bacillota</taxon>
        <taxon>Bacilli</taxon>
        <taxon>Bacillales</taxon>
        <taxon>Paenibacillaceae</taxon>
        <taxon>Paenibacillus</taxon>
    </lineage>
</organism>
<gene>
    <name evidence="2" type="ORF">B8V81_3824</name>
</gene>
<feature type="compositionally biased region" description="Pro residues" evidence="1">
    <location>
        <begin position="113"/>
        <end position="124"/>
    </location>
</feature>
<proteinExistence type="predicted"/>
<protein>
    <submittedName>
        <fullName evidence="2">Uncharacterized protein</fullName>
    </submittedName>
</protein>
<keyword evidence="3" id="KW-1185">Reference proteome</keyword>
<feature type="region of interest" description="Disordered" evidence="1">
    <location>
        <begin position="58"/>
        <end position="124"/>
    </location>
</feature>
<evidence type="ECO:0000313" key="3">
    <source>
        <dbReference type="Proteomes" id="UP000234789"/>
    </source>
</evidence>
<name>A0A2N5N4Z7_9BACL</name>